<dbReference type="PROSITE" id="PS50013">
    <property type="entry name" value="CHROMO_2"/>
    <property type="match status" value="1"/>
</dbReference>
<dbReference type="Pfam" id="PF00385">
    <property type="entry name" value="Chromo"/>
    <property type="match status" value="1"/>
</dbReference>
<keyword evidence="2" id="KW-1185">Reference proteome</keyword>
<proteinExistence type="predicted"/>
<evidence type="ECO:0000313" key="1">
    <source>
        <dbReference type="EMBL" id="CAB4010708.1"/>
    </source>
</evidence>
<dbReference type="Gene3D" id="2.40.50.40">
    <property type="match status" value="1"/>
</dbReference>
<dbReference type="EMBL" id="CACRXK020006875">
    <property type="protein sequence ID" value="CAB4010708.1"/>
    <property type="molecule type" value="Genomic_DNA"/>
</dbReference>
<dbReference type="InterPro" id="IPR023780">
    <property type="entry name" value="Chromo_domain"/>
</dbReference>
<reference evidence="1" key="1">
    <citation type="submission" date="2020-04" db="EMBL/GenBank/DDBJ databases">
        <authorList>
            <person name="Alioto T."/>
            <person name="Alioto T."/>
            <person name="Gomez Garrido J."/>
        </authorList>
    </citation>
    <scope>NUCLEOTIDE SEQUENCE</scope>
    <source>
        <strain evidence="1">A484AB</strain>
    </source>
</reference>
<dbReference type="InterPro" id="IPR000953">
    <property type="entry name" value="Chromo/chromo_shadow_dom"/>
</dbReference>
<dbReference type="CDD" id="cd00024">
    <property type="entry name" value="CD_CSD"/>
    <property type="match status" value="1"/>
</dbReference>
<evidence type="ECO:0000313" key="2">
    <source>
        <dbReference type="Proteomes" id="UP001152795"/>
    </source>
</evidence>
<name>A0A7D9ELA9_PARCT</name>
<dbReference type="SMART" id="SM00298">
    <property type="entry name" value="CHROMO"/>
    <property type="match status" value="1"/>
</dbReference>
<dbReference type="AlphaFoldDB" id="A0A7D9ELA9"/>
<dbReference type="Proteomes" id="UP001152795">
    <property type="component" value="Unassembled WGS sequence"/>
</dbReference>
<organism evidence="1 2">
    <name type="scientific">Paramuricea clavata</name>
    <name type="common">Red gorgonian</name>
    <name type="synonym">Violescent sea-whip</name>
    <dbReference type="NCBI Taxonomy" id="317549"/>
    <lineage>
        <taxon>Eukaryota</taxon>
        <taxon>Metazoa</taxon>
        <taxon>Cnidaria</taxon>
        <taxon>Anthozoa</taxon>
        <taxon>Octocorallia</taxon>
        <taxon>Malacalcyonacea</taxon>
        <taxon>Plexauridae</taxon>
        <taxon>Paramuricea</taxon>
    </lineage>
</organism>
<protein>
    <submittedName>
        <fullName evidence="1">Uncharacterized protein</fullName>
    </submittedName>
</protein>
<dbReference type="OrthoDB" id="1918685at2759"/>
<accession>A0A7D9ELA9</accession>
<dbReference type="SUPFAM" id="SSF54160">
    <property type="entry name" value="Chromo domain-like"/>
    <property type="match status" value="1"/>
</dbReference>
<sequence>MAANSCATKVQTRGFLPAISYASLNNLTFLNNIRKRKRGKGKFYEVERVIEKRKRQHTEEFLIRWVGYPLWQSSWKHDFNLNDYTLRSYEDPQPPMERVERCCHSFLLNVQSGVKSSGVDAHVQVPFDLDVWRYLFKGKGTANGRWLLFEREDFERFNGLPNHWYYCLNQHGEGKAIGFPIKLKPYLTKAATKDYLSGENGSVVKAQTIIVKNFQYTL</sequence>
<dbReference type="InterPro" id="IPR016197">
    <property type="entry name" value="Chromo-like_dom_sf"/>
</dbReference>
<gene>
    <name evidence="1" type="ORF">PACLA_8A060899</name>
</gene>
<comment type="caution">
    <text evidence="1">The sequence shown here is derived from an EMBL/GenBank/DDBJ whole genome shotgun (WGS) entry which is preliminary data.</text>
</comment>